<dbReference type="PANTHER" id="PTHR21497:SF24">
    <property type="entry name" value="E3 UBIQUITIN-PROTEIN LIGASE UBR1"/>
    <property type="match status" value="1"/>
</dbReference>
<comment type="pathway">
    <text evidence="1">Protein modification; protein ubiquitination.</text>
</comment>
<sequence length="895" mass="104400">MFFATNFLRKKKLLNIKKMTFSTFVYYLKSMINITASLFIFMNSSPELDAIISFRETYIRRKQKDRDQKNAKVLHNENHKQKKVNSFSSFYKMYQADHSIIFKEQTWKRLKYLVWSHQNENKFDECFRQIEELASAGHGFRKKIPIILDTMYHLVFPMVVVPSQVLQPLERRDKILLVYPNATSTLRQLSSNAKTSLKCNNEESKIIAWRLQMLGKYPVDVSSIYFIQQIQSVDSGFEKKWSVRKNRTWETRTQVIDMDAKGYVRVLSTEFVNALLQRISSWMDSEILQRIVAQCMLQDVNKLGHWDDAFYETRSLKVELSGWIDDGENWTEEPTHHSLSEYVSTDYHNRYKAKGFIHETNTPIWYFIMAELRKGGGEGGRGRRKKKKIYLIIYVCICAYIRGSQATKNRLWLEILGMPALKYRICQVLTFVYQKLASDTRTSKHENFSEHLVQMLMNKKLPSDVCRTHNLLEIVLNSLMHFLCGSVPPDLGRKAGNRNAFDFPSNEAASRHSCKANVASVVQYNVATLQEITDISYMLKHADVVQLMFSQRPDLVHKWCQVLCLLQNVNATHREVGHYVTNGEDLWDSILATTSIIFINQRIVNHLYCILHNDDNDDDNDNVNLSTKLKSRVSTVLAHAIWKALDMIEWKSWTSIFSHSVMIPFLTSTPTPTPILLSTRHDIVDVYGEDLYASDHDDIDGGGSLMKTTANIRDTFPMEIKEENIDTERKNEENEKKSEHANESIGMMLSQTTPMVVLQTFEEESLITTFHRVDRDWLSLSLPLSRFIVDLIAVYCQMEHMIRLASDKDSNVDEMRVEMFADQFLKISSFLSQMHCGLWEHNHQAVLGAFQNYNHEQYYVHFKRHDIGGLHQALQWLGPSRFITKLLYFYQLHDW</sequence>
<organism evidence="3 4">
    <name type="scientific">Reticulomyxa filosa</name>
    <dbReference type="NCBI Taxonomy" id="46433"/>
    <lineage>
        <taxon>Eukaryota</taxon>
        <taxon>Sar</taxon>
        <taxon>Rhizaria</taxon>
        <taxon>Retaria</taxon>
        <taxon>Foraminifera</taxon>
        <taxon>Monothalamids</taxon>
        <taxon>Reticulomyxidae</taxon>
        <taxon>Reticulomyxa</taxon>
    </lineage>
</organism>
<dbReference type="UniPathway" id="UPA00143"/>
<comment type="catalytic activity">
    <reaction evidence="1">
        <text>S-ubiquitinyl-[E2 ubiquitin-conjugating enzyme]-L-cysteine + [acceptor protein]-L-lysine = [E2 ubiquitin-conjugating enzyme]-L-cysteine + N(6)-ubiquitinyl-[acceptor protein]-L-lysine.</text>
        <dbReference type="EC" id="2.3.2.27"/>
    </reaction>
</comment>
<dbReference type="InterPro" id="IPR039164">
    <property type="entry name" value="UBR1-like"/>
</dbReference>
<keyword evidence="1" id="KW-0862">Zinc</keyword>
<evidence type="ECO:0000256" key="1">
    <source>
        <dbReference type="RuleBase" id="RU366018"/>
    </source>
</evidence>
<dbReference type="Proteomes" id="UP000023152">
    <property type="component" value="Unassembled WGS sequence"/>
</dbReference>
<dbReference type="EMBL" id="ASPP01022025">
    <property type="protein sequence ID" value="ETO11799.1"/>
    <property type="molecule type" value="Genomic_DNA"/>
</dbReference>
<protein>
    <recommendedName>
        <fullName evidence="1">E3 ubiquitin-protein ligase</fullName>
        <ecNumber evidence="1">2.3.2.27</ecNumber>
    </recommendedName>
</protein>
<keyword evidence="2" id="KW-1133">Transmembrane helix</keyword>
<feature type="transmembrane region" description="Helical" evidence="2">
    <location>
        <begin position="21"/>
        <end position="42"/>
    </location>
</feature>
<evidence type="ECO:0000256" key="2">
    <source>
        <dbReference type="SAM" id="Phobius"/>
    </source>
</evidence>
<accession>X6MD30</accession>
<comment type="function">
    <text evidence="1">Ubiquitin ligase protein which is a component of the N-end rule pathway. Recognizes and binds to proteins bearing specific N-terminal residues that are destabilizing according to the N-end rule, leading to their ubiquitination and subsequent degradation.</text>
</comment>
<dbReference type="PANTHER" id="PTHR21497">
    <property type="entry name" value="UBIQUITIN LIGASE E3 ALPHA-RELATED"/>
    <property type="match status" value="1"/>
</dbReference>
<proteinExistence type="inferred from homology"/>
<dbReference type="GO" id="GO:0071596">
    <property type="term" value="P:ubiquitin-dependent protein catabolic process via the N-end rule pathway"/>
    <property type="evidence" value="ECO:0007669"/>
    <property type="project" value="UniProtKB-UniRule"/>
</dbReference>
<keyword evidence="1" id="KW-0479">Metal-binding</keyword>
<keyword evidence="2" id="KW-0472">Membrane</keyword>
<name>X6MD30_RETFI</name>
<dbReference type="GO" id="GO:0008270">
    <property type="term" value="F:zinc ion binding"/>
    <property type="evidence" value="ECO:0007669"/>
    <property type="project" value="UniProtKB-UniRule"/>
</dbReference>
<dbReference type="GO" id="GO:0016567">
    <property type="term" value="P:protein ubiquitination"/>
    <property type="evidence" value="ECO:0007669"/>
    <property type="project" value="UniProtKB-UniRule"/>
</dbReference>
<comment type="caution">
    <text evidence="3">The sequence shown here is derived from an EMBL/GenBank/DDBJ whole genome shotgun (WGS) entry which is preliminary data.</text>
</comment>
<evidence type="ECO:0000313" key="4">
    <source>
        <dbReference type="Proteomes" id="UP000023152"/>
    </source>
</evidence>
<comment type="similarity">
    <text evidence="1">Belongs to the E3 ubiquitin-protein ligase UBR1-like family.</text>
</comment>
<keyword evidence="1" id="KW-0833">Ubl conjugation pathway</keyword>
<keyword evidence="1" id="KW-0863">Zinc-finger</keyword>
<keyword evidence="2" id="KW-0812">Transmembrane</keyword>
<dbReference type="AlphaFoldDB" id="X6MD30"/>
<gene>
    <name evidence="3" type="ORF">RFI_25576</name>
</gene>
<dbReference type="EC" id="2.3.2.27" evidence="1"/>
<reference evidence="3 4" key="1">
    <citation type="journal article" date="2013" name="Curr. Biol.">
        <title>The Genome of the Foraminiferan Reticulomyxa filosa.</title>
        <authorList>
            <person name="Glockner G."/>
            <person name="Hulsmann N."/>
            <person name="Schleicher M."/>
            <person name="Noegel A.A."/>
            <person name="Eichinger L."/>
            <person name="Gallinger C."/>
            <person name="Pawlowski J."/>
            <person name="Sierra R."/>
            <person name="Euteneuer U."/>
            <person name="Pillet L."/>
            <person name="Moustafa A."/>
            <person name="Platzer M."/>
            <person name="Groth M."/>
            <person name="Szafranski K."/>
            <person name="Schliwa M."/>
        </authorList>
    </citation>
    <scope>NUCLEOTIDE SEQUENCE [LARGE SCALE GENOMIC DNA]</scope>
</reference>
<keyword evidence="1" id="KW-0808">Transferase</keyword>
<keyword evidence="4" id="KW-1185">Reference proteome</keyword>
<dbReference type="GO" id="GO:0061630">
    <property type="term" value="F:ubiquitin protein ligase activity"/>
    <property type="evidence" value="ECO:0007669"/>
    <property type="project" value="UniProtKB-UniRule"/>
</dbReference>
<evidence type="ECO:0000313" key="3">
    <source>
        <dbReference type="EMBL" id="ETO11799.1"/>
    </source>
</evidence>
<dbReference type="GO" id="GO:0000151">
    <property type="term" value="C:ubiquitin ligase complex"/>
    <property type="evidence" value="ECO:0007669"/>
    <property type="project" value="TreeGrafter"/>
</dbReference>
<dbReference type="GO" id="GO:0005737">
    <property type="term" value="C:cytoplasm"/>
    <property type="evidence" value="ECO:0007669"/>
    <property type="project" value="TreeGrafter"/>
</dbReference>